<evidence type="ECO:0000313" key="1">
    <source>
        <dbReference type="EMBL" id="MCI8283076.1"/>
    </source>
</evidence>
<dbReference type="Proteomes" id="UP001203104">
    <property type="component" value="Unassembled WGS sequence"/>
</dbReference>
<accession>A0ABD4SVT2</accession>
<comment type="caution">
    <text evidence="1">The sequence shown here is derived from an EMBL/GenBank/DDBJ whole genome shotgun (WGS) entry which is preliminary data.</text>
</comment>
<name>A0ABD4SVT2_MESHO</name>
<evidence type="ECO:0008006" key="3">
    <source>
        <dbReference type="Google" id="ProtNLM"/>
    </source>
</evidence>
<evidence type="ECO:0000313" key="2">
    <source>
        <dbReference type="Proteomes" id="UP001203104"/>
    </source>
</evidence>
<dbReference type="AlphaFoldDB" id="A0ABD4SVT2"/>
<gene>
    <name evidence="1" type="ORF">FEF30_00510</name>
</gene>
<sequence length="398" mass="47100">MGNKTGIFKTFKVSTDNAILRENGESFLGSKNEGLNIYLLDKLDKNKIDKNNPVLGFFVNYFNKNFRKNYYKLNHFGFKSVDYADKRYNEIYQRNVRFSSGTSILLDMNSEEALFLTNNHVLFVKNNRPMWAFFGYPFILFYFNNRINFIPSPDYSWVLDTLQIKEEYEKKGNKFQKKSNSKSKPEFVKKTYEKYFRLAPDFNRKNKDLGLFYFKYKEFIADFSAAVKFFEQHQNEIKTTFDWAKRQDTQKRLKDFERAIQVFSKYFEQMSKLGPVKLSERVWKNGDIDYETKLGLFWPRHIAAKNMFKGVYIRGQEATFFATNGHGASGSGIFNTDGSLAFVNYIIVKDTAQKYYYSDQNNLFNFLTAAIALKTPYINLVDEIYKFYYNKNVRNTLK</sequence>
<dbReference type="EMBL" id="VBRW01000001">
    <property type="protein sequence ID" value="MCI8283076.1"/>
    <property type="molecule type" value="Genomic_DNA"/>
</dbReference>
<protein>
    <recommendedName>
        <fullName evidence="3">DUF31 domain-containing protein</fullName>
    </recommendedName>
</protein>
<proteinExistence type="predicted"/>
<reference evidence="1 2" key="1">
    <citation type="submission" date="2019-05" db="EMBL/GenBank/DDBJ databases">
        <title>Genome sequencing and assembly of Mycoplasma hyopneumoniae strains UFV01 and UFV02.</title>
        <authorList>
            <person name="De Souza L.F."/>
            <person name="Gonzaga N.F."/>
            <person name="Santos M.R."/>
            <person name="Deeney A.S."/>
            <person name="Vidigal P.M.P."/>
            <person name="Moreira M.A.S."/>
            <person name="Fietto J.R.L."/>
            <person name="Bressan G.C."/>
            <person name="Rycroft A.N."/>
            <person name="Silva Junior A."/>
        </authorList>
    </citation>
    <scope>NUCLEOTIDE SEQUENCE [LARGE SCALE GENOMIC DNA]</scope>
    <source>
        <strain evidence="1 2">UFV01</strain>
    </source>
</reference>
<dbReference type="NCBIfam" id="NF045845">
    <property type="entry name" value="Mhp366_Mhp367_fam"/>
    <property type="match status" value="1"/>
</dbReference>
<organism evidence="1 2">
    <name type="scientific">Mesomycoplasma hyopneumoniae</name>
    <name type="common">Mycoplasma hyopneumoniae</name>
    <dbReference type="NCBI Taxonomy" id="2099"/>
    <lineage>
        <taxon>Bacteria</taxon>
        <taxon>Bacillati</taxon>
        <taxon>Mycoplasmatota</taxon>
        <taxon>Mycoplasmoidales</taxon>
        <taxon>Metamycoplasmataceae</taxon>
        <taxon>Mesomycoplasma</taxon>
    </lineage>
</organism>